<reference evidence="5" key="1">
    <citation type="submission" date="2021-02" db="EMBL/GenBank/DDBJ databases">
        <authorList>
            <person name="Nowell W R."/>
        </authorList>
    </citation>
    <scope>NUCLEOTIDE SEQUENCE</scope>
</reference>
<dbReference type="InterPro" id="IPR016024">
    <property type="entry name" value="ARM-type_fold"/>
</dbReference>
<protein>
    <recommendedName>
        <fullName evidence="11">HEAT repeat domain-containing protein</fullName>
    </recommendedName>
</protein>
<dbReference type="AlphaFoldDB" id="A0A819YI26"/>
<dbReference type="EMBL" id="CAJOBP010000284">
    <property type="protein sequence ID" value="CAF4155367.1"/>
    <property type="molecule type" value="Genomic_DNA"/>
</dbReference>
<dbReference type="Proteomes" id="UP000663848">
    <property type="component" value="Unassembled WGS sequence"/>
</dbReference>
<organism evidence="5 10">
    <name type="scientific">Rotaria socialis</name>
    <dbReference type="NCBI Taxonomy" id="392032"/>
    <lineage>
        <taxon>Eukaryota</taxon>
        <taxon>Metazoa</taxon>
        <taxon>Spiralia</taxon>
        <taxon>Gnathifera</taxon>
        <taxon>Rotifera</taxon>
        <taxon>Eurotatoria</taxon>
        <taxon>Bdelloidea</taxon>
        <taxon>Philodinida</taxon>
        <taxon>Philodinidae</taxon>
        <taxon>Rotaria</taxon>
    </lineage>
</organism>
<dbReference type="InterPro" id="IPR011989">
    <property type="entry name" value="ARM-like"/>
</dbReference>
<evidence type="ECO:0000313" key="5">
    <source>
        <dbReference type="EMBL" id="CAF4155367.1"/>
    </source>
</evidence>
<dbReference type="EMBL" id="CAJNYT010003830">
    <property type="protein sequence ID" value="CAF3603260.1"/>
    <property type="molecule type" value="Genomic_DNA"/>
</dbReference>
<dbReference type="Proteomes" id="UP000663825">
    <property type="component" value="Unassembled WGS sequence"/>
</dbReference>
<gene>
    <name evidence="4" type="ORF">FME351_LOCUS30428</name>
    <name evidence="3" type="ORF">GRG538_LOCUS22792</name>
    <name evidence="6" type="ORF">HFQ381_LOCUS12312</name>
    <name evidence="1" type="ORF">LUA448_LOCUS11030</name>
    <name evidence="8" type="ORF">QYT958_LOCUS2964</name>
    <name evidence="2" type="ORF">TIS948_LOCUS27607</name>
    <name evidence="9" type="ORF">TOA249_LOCUS11462</name>
    <name evidence="7" type="ORF">TSG867_LOCUS14069</name>
    <name evidence="5" type="ORF">UJA718_LOCUS3722</name>
</gene>
<accession>A0A819YI26</accession>
<keyword evidence="10" id="KW-1185">Reference proteome</keyword>
<dbReference type="OrthoDB" id="10017781at2759"/>
<dbReference type="EMBL" id="CAJNYD010001329">
    <property type="protein sequence ID" value="CAF3330700.1"/>
    <property type="molecule type" value="Genomic_DNA"/>
</dbReference>
<evidence type="ECO:0000313" key="6">
    <source>
        <dbReference type="EMBL" id="CAF4281501.1"/>
    </source>
</evidence>
<dbReference type="SUPFAM" id="SSF48371">
    <property type="entry name" value="ARM repeat"/>
    <property type="match status" value="1"/>
</dbReference>
<dbReference type="Proteomes" id="UP000663869">
    <property type="component" value="Unassembled WGS sequence"/>
</dbReference>
<evidence type="ECO:0000313" key="9">
    <source>
        <dbReference type="EMBL" id="CAF4613486.1"/>
    </source>
</evidence>
<evidence type="ECO:0000313" key="3">
    <source>
        <dbReference type="EMBL" id="CAF3603260.1"/>
    </source>
</evidence>
<evidence type="ECO:0000313" key="2">
    <source>
        <dbReference type="EMBL" id="CAF3399974.1"/>
    </source>
</evidence>
<name>A0A819YI26_9BILA</name>
<dbReference type="EMBL" id="CAJNXB010004955">
    <property type="protein sequence ID" value="CAF3399974.1"/>
    <property type="molecule type" value="Genomic_DNA"/>
</dbReference>
<dbReference type="Gene3D" id="1.25.10.10">
    <property type="entry name" value="Leucine-rich Repeat Variant"/>
    <property type="match status" value="1"/>
</dbReference>
<dbReference type="Proteomes" id="UP000663838">
    <property type="component" value="Unassembled WGS sequence"/>
</dbReference>
<dbReference type="Proteomes" id="UP000663851">
    <property type="component" value="Unassembled WGS sequence"/>
</dbReference>
<dbReference type="EMBL" id="CAJOBO010000737">
    <property type="protein sequence ID" value="CAF4281501.1"/>
    <property type="molecule type" value="Genomic_DNA"/>
</dbReference>
<dbReference type="EMBL" id="CAJOBR010000201">
    <property type="protein sequence ID" value="CAF4480088.1"/>
    <property type="molecule type" value="Genomic_DNA"/>
</dbReference>
<proteinExistence type="predicted"/>
<comment type="caution">
    <text evidence="5">The sequence shown here is derived from an EMBL/GenBank/DDBJ whole genome shotgun (WGS) entry which is preliminary data.</text>
</comment>
<dbReference type="Proteomes" id="UP000663873">
    <property type="component" value="Unassembled WGS sequence"/>
</dbReference>
<dbReference type="EMBL" id="CAJNYU010004314">
    <property type="protein sequence ID" value="CAF3743739.1"/>
    <property type="molecule type" value="Genomic_DNA"/>
</dbReference>
<evidence type="ECO:0000313" key="1">
    <source>
        <dbReference type="EMBL" id="CAF3330700.1"/>
    </source>
</evidence>
<dbReference type="EMBL" id="CAJOBS010000622">
    <property type="protein sequence ID" value="CAF4613486.1"/>
    <property type="molecule type" value="Genomic_DNA"/>
</dbReference>
<evidence type="ECO:0000313" key="7">
    <source>
        <dbReference type="EMBL" id="CAF4415193.1"/>
    </source>
</evidence>
<dbReference type="Proteomes" id="UP000663833">
    <property type="component" value="Unassembled WGS sequence"/>
</dbReference>
<dbReference type="Proteomes" id="UP000663872">
    <property type="component" value="Unassembled WGS sequence"/>
</dbReference>
<sequence length="132" mass="15459">MASVLIESKMNNIPSKEAIRLCRETEDIKTILELTNHVDPIVRQRALKEICPCRVKDDIDVFWERVVEMTDDPADNVREQVLHTLCDGSPDHMEMKVLEALEKFNRDSNPYIRRRAHKVLSAYRRSGKWNIL</sequence>
<dbReference type="Proteomes" id="UP000663862">
    <property type="component" value="Unassembled WGS sequence"/>
</dbReference>
<evidence type="ECO:0000313" key="4">
    <source>
        <dbReference type="EMBL" id="CAF3743739.1"/>
    </source>
</evidence>
<evidence type="ECO:0000313" key="8">
    <source>
        <dbReference type="EMBL" id="CAF4480088.1"/>
    </source>
</evidence>
<evidence type="ECO:0000313" key="10">
    <source>
        <dbReference type="Proteomes" id="UP000663873"/>
    </source>
</evidence>
<dbReference type="EMBL" id="CAJOBQ010000770">
    <property type="protein sequence ID" value="CAF4415193.1"/>
    <property type="molecule type" value="Genomic_DNA"/>
</dbReference>
<evidence type="ECO:0008006" key="11">
    <source>
        <dbReference type="Google" id="ProtNLM"/>
    </source>
</evidence>